<reference evidence="7 8" key="2">
    <citation type="journal article" date="2017" name="Genome Biol.">
        <title>New reference genome sequences of hot pepper reveal the massive evolution of plant disease-resistance genes by retroduplication.</title>
        <authorList>
            <person name="Kim S."/>
            <person name="Park J."/>
            <person name="Yeom S.I."/>
            <person name="Kim Y.M."/>
            <person name="Seo E."/>
            <person name="Kim K.T."/>
            <person name="Kim M.S."/>
            <person name="Lee J.M."/>
            <person name="Cheong K."/>
            <person name="Shin H.S."/>
            <person name="Kim S.B."/>
            <person name="Han K."/>
            <person name="Lee J."/>
            <person name="Park M."/>
            <person name="Lee H.A."/>
            <person name="Lee H.Y."/>
            <person name="Lee Y."/>
            <person name="Oh S."/>
            <person name="Lee J.H."/>
            <person name="Choi E."/>
            <person name="Choi E."/>
            <person name="Lee S.E."/>
            <person name="Jeon J."/>
            <person name="Kim H."/>
            <person name="Choi G."/>
            <person name="Song H."/>
            <person name="Lee J."/>
            <person name="Lee S.C."/>
            <person name="Kwon J.K."/>
            <person name="Lee H.Y."/>
            <person name="Koo N."/>
            <person name="Hong Y."/>
            <person name="Kim R.W."/>
            <person name="Kang W.H."/>
            <person name="Huh J.H."/>
            <person name="Kang B.C."/>
            <person name="Yang T.J."/>
            <person name="Lee Y.H."/>
            <person name="Bennetzen J.L."/>
            <person name="Choi D."/>
        </authorList>
    </citation>
    <scope>NUCLEOTIDE SEQUENCE [LARGE SCALE GENOMIC DNA]</scope>
    <source>
        <strain evidence="8">cv. CM334</strain>
    </source>
</reference>
<dbReference type="InterPro" id="IPR011009">
    <property type="entry name" value="Kinase-like_dom_sf"/>
</dbReference>
<dbReference type="AlphaFoldDB" id="A0A2G2Z1F9"/>
<dbReference type="EMBL" id="AYRZ02000007">
    <property type="protein sequence ID" value="PHT75826.1"/>
    <property type="molecule type" value="Genomic_DNA"/>
</dbReference>
<dbReference type="Gene3D" id="1.10.510.10">
    <property type="entry name" value="Transferase(Phosphotransferase) domain 1"/>
    <property type="match status" value="1"/>
</dbReference>
<dbReference type="InterPro" id="IPR000719">
    <property type="entry name" value="Prot_kinase_dom"/>
</dbReference>
<evidence type="ECO:0000256" key="1">
    <source>
        <dbReference type="ARBA" id="ARBA00004167"/>
    </source>
</evidence>
<gene>
    <name evidence="7" type="ORF">T459_19348</name>
</gene>
<comment type="subcellular location">
    <subcellularLocation>
        <location evidence="1">Membrane</location>
        <topology evidence="1">Single-pass membrane protein</topology>
    </subcellularLocation>
</comment>
<comment type="caution">
    <text evidence="7">The sequence shown here is derived from an EMBL/GenBank/DDBJ whole genome shotgun (WGS) entry which is preliminary data.</text>
</comment>
<evidence type="ECO:0000256" key="5">
    <source>
        <dbReference type="ARBA" id="ARBA00023136"/>
    </source>
</evidence>
<proteinExistence type="predicted"/>
<sequence>MEHGSLADNLHHDSVLDWEKRFETAPGTTRGLACLHEECLEWALNCDIKPQNIVLDSNYEPKVVDFGLSKLLNRGGVDNSCFSIIRGTSGYMAPERIFHHPITSNVDVYRYGIILLELITGKIPNQTQFNDEKM</sequence>
<evidence type="ECO:0000256" key="3">
    <source>
        <dbReference type="ARBA" id="ARBA00022729"/>
    </source>
</evidence>
<dbReference type="Pfam" id="PF00069">
    <property type="entry name" value="Pkinase"/>
    <property type="match status" value="1"/>
</dbReference>
<accession>A0A2G2Z1F9</accession>
<dbReference type="PROSITE" id="PS50011">
    <property type="entry name" value="PROTEIN_KINASE_DOM"/>
    <property type="match status" value="1"/>
</dbReference>
<protein>
    <recommendedName>
        <fullName evidence="6">Protein kinase domain-containing protein</fullName>
    </recommendedName>
</protein>
<name>A0A2G2Z1F9_CAPAN</name>
<feature type="domain" description="Protein kinase" evidence="6">
    <location>
        <begin position="1"/>
        <end position="134"/>
    </location>
</feature>
<dbReference type="SUPFAM" id="SSF56112">
    <property type="entry name" value="Protein kinase-like (PK-like)"/>
    <property type="match status" value="1"/>
</dbReference>
<evidence type="ECO:0000256" key="2">
    <source>
        <dbReference type="ARBA" id="ARBA00022692"/>
    </source>
</evidence>
<dbReference type="GO" id="GO:0004672">
    <property type="term" value="F:protein kinase activity"/>
    <property type="evidence" value="ECO:0007669"/>
    <property type="project" value="InterPro"/>
</dbReference>
<evidence type="ECO:0000259" key="6">
    <source>
        <dbReference type="PROSITE" id="PS50011"/>
    </source>
</evidence>
<evidence type="ECO:0000313" key="8">
    <source>
        <dbReference type="Proteomes" id="UP000222542"/>
    </source>
</evidence>
<dbReference type="PANTHER" id="PTHR47974">
    <property type="entry name" value="OS07G0415500 PROTEIN"/>
    <property type="match status" value="1"/>
</dbReference>
<keyword evidence="2" id="KW-0812">Transmembrane</keyword>
<dbReference type="GO" id="GO:0016020">
    <property type="term" value="C:membrane"/>
    <property type="evidence" value="ECO:0007669"/>
    <property type="project" value="UniProtKB-SubCell"/>
</dbReference>
<keyword evidence="3" id="KW-0732">Signal</keyword>
<dbReference type="Gramene" id="PHT75826">
    <property type="protein sequence ID" value="PHT75826"/>
    <property type="gene ID" value="T459_19348"/>
</dbReference>
<evidence type="ECO:0000313" key="7">
    <source>
        <dbReference type="EMBL" id="PHT75826.1"/>
    </source>
</evidence>
<keyword evidence="5" id="KW-0472">Membrane</keyword>
<dbReference type="Proteomes" id="UP000222542">
    <property type="component" value="Unassembled WGS sequence"/>
</dbReference>
<dbReference type="GO" id="GO:0005524">
    <property type="term" value="F:ATP binding"/>
    <property type="evidence" value="ECO:0007669"/>
    <property type="project" value="InterPro"/>
</dbReference>
<keyword evidence="8" id="KW-1185">Reference proteome</keyword>
<evidence type="ECO:0000256" key="4">
    <source>
        <dbReference type="ARBA" id="ARBA00022989"/>
    </source>
</evidence>
<reference evidence="7 8" key="1">
    <citation type="journal article" date="2014" name="Nat. Genet.">
        <title>Genome sequence of the hot pepper provides insights into the evolution of pungency in Capsicum species.</title>
        <authorList>
            <person name="Kim S."/>
            <person name="Park M."/>
            <person name="Yeom S.I."/>
            <person name="Kim Y.M."/>
            <person name="Lee J.M."/>
            <person name="Lee H.A."/>
            <person name="Seo E."/>
            <person name="Choi J."/>
            <person name="Cheong K."/>
            <person name="Kim K.T."/>
            <person name="Jung K."/>
            <person name="Lee G.W."/>
            <person name="Oh S.K."/>
            <person name="Bae C."/>
            <person name="Kim S.B."/>
            <person name="Lee H.Y."/>
            <person name="Kim S.Y."/>
            <person name="Kim M.S."/>
            <person name="Kang B.C."/>
            <person name="Jo Y.D."/>
            <person name="Yang H.B."/>
            <person name="Jeong H.J."/>
            <person name="Kang W.H."/>
            <person name="Kwon J.K."/>
            <person name="Shin C."/>
            <person name="Lim J.Y."/>
            <person name="Park J.H."/>
            <person name="Huh J.H."/>
            <person name="Kim J.S."/>
            <person name="Kim B.D."/>
            <person name="Cohen O."/>
            <person name="Paran I."/>
            <person name="Suh M.C."/>
            <person name="Lee S.B."/>
            <person name="Kim Y.K."/>
            <person name="Shin Y."/>
            <person name="Noh S.J."/>
            <person name="Park J."/>
            <person name="Seo Y.S."/>
            <person name="Kwon S.Y."/>
            <person name="Kim H.A."/>
            <person name="Park J.M."/>
            <person name="Kim H.J."/>
            <person name="Choi S.B."/>
            <person name="Bosland P.W."/>
            <person name="Reeves G."/>
            <person name="Jo S.H."/>
            <person name="Lee B.W."/>
            <person name="Cho H.T."/>
            <person name="Choi H.S."/>
            <person name="Lee M.S."/>
            <person name="Yu Y."/>
            <person name="Do Choi Y."/>
            <person name="Park B.S."/>
            <person name="van Deynze A."/>
            <person name="Ashrafi H."/>
            <person name="Hill T."/>
            <person name="Kim W.T."/>
            <person name="Pai H.S."/>
            <person name="Ahn H.K."/>
            <person name="Yeam I."/>
            <person name="Giovannoni J.J."/>
            <person name="Rose J.K."/>
            <person name="Sorensen I."/>
            <person name="Lee S.J."/>
            <person name="Kim R.W."/>
            <person name="Choi I.Y."/>
            <person name="Choi B.S."/>
            <person name="Lim J.S."/>
            <person name="Lee Y.H."/>
            <person name="Choi D."/>
        </authorList>
    </citation>
    <scope>NUCLEOTIDE SEQUENCE [LARGE SCALE GENOMIC DNA]</scope>
    <source>
        <strain evidence="8">cv. CM334</strain>
    </source>
</reference>
<dbReference type="STRING" id="4072.A0A2G2Z1F9"/>
<organism evidence="7 8">
    <name type="scientific">Capsicum annuum</name>
    <name type="common">Capsicum pepper</name>
    <dbReference type="NCBI Taxonomy" id="4072"/>
    <lineage>
        <taxon>Eukaryota</taxon>
        <taxon>Viridiplantae</taxon>
        <taxon>Streptophyta</taxon>
        <taxon>Embryophyta</taxon>
        <taxon>Tracheophyta</taxon>
        <taxon>Spermatophyta</taxon>
        <taxon>Magnoliopsida</taxon>
        <taxon>eudicotyledons</taxon>
        <taxon>Gunneridae</taxon>
        <taxon>Pentapetalae</taxon>
        <taxon>asterids</taxon>
        <taxon>lamiids</taxon>
        <taxon>Solanales</taxon>
        <taxon>Solanaceae</taxon>
        <taxon>Solanoideae</taxon>
        <taxon>Capsiceae</taxon>
        <taxon>Capsicum</taxon>
    </lineage>
</organism>
<dbReference type="PANTHER" id="PTHR47974:SF3">
    <property type="entry name" value="RECEPTOR-LIKE SERINE_THREONINE-PROTEIN KINASE"/>
    <property type="match status" value="1"/>
</dbReference>
<dbReference type="OMA" id="HEDYESN"/>
<keyword evidence="4" id="KW-1133">Transmembrane helix</keyword>